<dbReference type="AlphaFoldDB" id="A0ABD5ZTK3"/>
<dbReference type="RefSeq" id="WP_276236317.1">
    <property type="nucleotide sequence ID" value="NZ_CP119803.1"/>
</dbReference>
<evidence type="ECO:0000256" key="1">
    <source>
        <dbReference type="SAM" id="MobiDB-lite"/>
    </source>
</evidence>
<sequence>MTRRNRTISETTYVTENGQQIDYRIDVGEPEPFNDPNHYNVVGSTDIREGGGSRTVMDNAHVDW</sequence>
<proteinExistence type="predicted"/>
<keyword evidence="3" id="KW-1185">Reference proteome</keyword>
<evidence type="ECO:0000313" key="2">
    <source>
        <dbReference type="EMBL" id="MFC7236621.1"/>
    </source>
</evidence>
<accession>A0ABD5ZTK3</accession>
<protein>
    <submittedName>
        <fullName evidence="2">Uncharacterized protein</fullName>
    </submittedName>
</protein>
<dbReference type="EMBL" id="JBHTAP010000002">
    <property type="protein sequence ID" value="MFC7236621.1"/>
    <property type="molecule type" value="Genomic_DNA"/>
</dbReference>
<dbReference type="GeneID" id="79268360"/>
<organism evidence="2 3">
    <name type="scientific">Halosegnis marinus</name>
    <dbReference type="NCBI Taxonomy" id="3034023"/>
    <lineage>
        <taxon>Archaea</taxon>
        <taxon>Methanobacteriati</taxon>
        <taxon>Methanobacteriota</taxon>
        <taxon>Stenosarchaea group</taxon>
        <taxon>Halobacteria</taxon>
        <taxon>Halobacteriales</taxon>
        <taxon>Natronomonadaceae</taxon>
        <taxon>Halosegnis</taxon>
    </lineage>
</organism>
<feature type="region of interest" description="Disordered" evidence="1">
    <location>
        <begin position="44"/>
        <end position="64"/>
    </location>
</feature>
<dbReference type="Proteomes" id="UP001596398">
    <property type="component" value="Unassembled WGS sequence"/>
</dbReference>
<gene>
    <name evidence="2" type="ORF">ACFQJ4_15075</name>
</gene>
<comment type="caution">
    <text evidence="2">The sequence shown here is derived from an EMBL/GenBank/DDBJ whole genome shotgun (WGS) entry which is preliminary data.</text>
</comment>
<evidence type="ECO:0000313" key="3">
    <source>
        <dbReference type="Proteomes" id="UP001596398"/>
    </source>
</evidence>
<reference evidence="2 3" key="1">
    <citation type="journal article" date="2019" name="Int. J. Syst. Evol. Microbiol.">
        <title>The Global Catalogue of Microorganisms (GCM) 10K type strain sequencing project: providing services to taxonomists for standard genome sequencing and annotation.</title>
        <authorList>
            <consortium name="The Broad Institute Genomics Platform"/>
            <consortium name="The Broad Institute Genome Sequencing Center for Infectious Disease"/>
            <person name="Wu L."/>
            <person name="Ma J."/>
        </authorList>
    </citation>
    <scope>NUCLEOTIDE SEQUENCE [LARGE SCALE GENOMIC DNA]</scope>
    <source>
        <strain evidence="2 3">DT85</strain>
    </source>
</reference>
<name>A0ABD5ZTK3_9EURY</name>